<dbReference type="EMBL" id="PVTP01000002">
    <property type="protein sequence ID" value="PRY79768.1"/>
    <property type="molecule type" value="Genomic_DNA"/>
</dbReference>
<evidence type="ECO:0000256" key="1">
    <source>
        <dbReference type="SAM" id="Phobius"/>
    </source>
</evidence>
<sequence length="159" mass="17451">MFQSDENGVYAIVQASALRRTFAFGVLFALGTMVIYTALVQPPATVWLVFMLGFGAGALWLAEKMRRATLSVIELTDTEIRDSNGLVLARMDEIIAVDRGAFAFKPSNGFTLKLKAKKPRAWAPGLWWRFGRRVGVGGVTSAGQAKFMAEQIALRIADH</sequence>
<dbReference type="OrthoDB" id="7862519at2"/>
<dbReference type="RefSeq" id="WP_106355256.1">
    <property type="nucleotide sequence ID" value="NZ_PVTP01000002.1"/>
</dbReference>
<keyword evidence="1" id="KW-1133">Transmembrane helix</keyword>
<keyword evidence="1" id="KW-0812">Transmembrane</keyword>
<comment type="caution">
    <text evidence="2">The sequence shown here is derived from an EMBL/GenBank/DDBJ whole genome shotgun (WGS) entry which is preliminary data.</text>
</comment>
<accession>A0A2T0W3M7</accession>
<dbReference type="Proteomes" id="UP000238007">
    <property type="component" value="Unassembled WGS sequence"/>
</dbReference>
<reference evidence="2 3" key="1">
    <citation type="submission" date="2018-03" db="EMBL/GenBank/DDBJ databases">
        <title>Genomic Encyclopedia of Archaeal and Bacterial Type Strains, Phase II (KMG-II): from individual species to whole genera.</title>
        <authorList>
            <person name="Goeker M."/>
        </authorList>
    </citation>
    <scope>NUCLEOTIDE SEQUENCE [LARGE SCALE GENOMIC DNA]</scope>
    <source>
        <strain evidence="2 3">DSM 101533</strain>
    </source>
</reference>
<evidence type="ECO:0000313" key="3">
    <source>
        <dbReference type="Proteomes" id="UP000238007"/>
    </source>
</evidence>
<name>A0A2T0W3M7_9RHOB</name>
<dbReference type="AlphaFoldDB" id="A0A2T0W3M7"/>
<feature type="transmembrane region" description="Helical" evidence="1">
    <location>
        <begin position="21"/>
        <end position="39"/>
    </location>
</feature>
<proteinExistence type="predicted"/>
<keyword evidence="3" id="KW-1185">Reference proteome</keyword>
<protein>
    <submittedName>
        <fullName evidence="2">Uncharacterized protein</fullName>
    </submittedName>
</protein>
<organism evidence="2 3">
    <name type="scientific">Yoonia maritima</name>
    <dbReference type="NCBI Taxonomy" id="1435347"/>
    <lineage>
        <taxon>Bacteria</taxon>
        <taxon>Pseudomonadati</taxon>
        <taxon>Pseudomonadota</taxon>
        <taxon>Alphaproteobacteria</taxon>
        <taxon>Rhodobacterales</taxon>
        <taxon>Paracoccaceae</taxon>
        <taxon>Yoonia</taxon>
    </lineage>
</organism>
<gene>
    <name evidence="2" type="ORF">CLV80_102416</name>
</gene>
<keyword evidence="1" id="KW-0472">Membrane</keyword>
<evidence type="ECO:0000313" key="2">
    <source>
        <dbReference type="EMBL" id="PRY79768.1"/>
    </source>
</evidence>
<feature type="transmembrane region" description="Helical" evidence="1">
    <location>
        <begin position="45"/>
        <end position="62"/>
    </location>
</feature>